<evidence type="ECO:0000256" key="1">
    <source>
        <dbReference type="SAM" id="SignalP"/>
    </source>
</evidence>
<dbReference type="Gene3D" id="2.30.30.50">
    <property type="match status" value="1"/>
</dbReference>
<feature type="signal peptide" evidence="1">
    <location>
        <begin position="1"/>
        <end position="16"/>
    </location>
</feature>
<evidence type="ECO:0000259" key="2">
    <source>
        <dbReference type="Pfam" id="PF02941"/>
    </source>
</evidence>
<protein>
    <recommendedName>
        <fullName evidence="2">Ferredoxin thioredoxin reductase alpha chain domain-containing protein</fullName>
    </recommendedName>
</protein>
<feature type="chain" id="PRO_5030768299" description="Ferredoxin thioredoxin reductase alpha chain domain-containing protein" evidence="1">
    <location>
        <begin position="17"/>
        <end position="136"/>
    </location>
</feature>
<dbReference type="InterPro" id="IPR004207">
    <property type="entry name" value="Fd_thioredoxin_Rdtase_alpha"/>
</dbReference>
<proteinExistence type="predicted"/>
<accession>A0A7S3NQN9</accession>
<feature type="domain" description="Ferredoxin thioredoxin reductase alpha chain" evidence="2">
    <location>
        <begin position="57"/>
        <end position="126"/>
    </location>
</feature>
<organism evidence="3">
    <name type="scientific">Aureoumbra lagunensis</name>
    <dbReference type="NCBI Taxonomy" id="44058"/>
    <lineage>
        <taxon>Eukaryota</taxon>
        <taxon>Sar</taxon>
        <taxon>Stramenopiles</taxon>
        <taxon>Ochrophyta</taxon>
        <taxon>Pelagophyceae</taxon>
        <taxon>Pelagomonadales</taxon>
        <taxon>Aureoumbra</taxon>
    </lineage>
</organism>
<dbReference type="AlphaFoldDB" id="A0A7S3NQN9"/>
<dbReference type="GO" id="GO:0015979">
    <property type="term" value="P:photosynthesis"/>
    <property type="evidence" value="ECO:0007669"/>
    <property type="project" value="InterPro"/>
</dbReference>
<dbReference type="EMBL" id="HBIJ01021302">
    <property type="protein sequence ID" value="CAE0373038.1"/>
    <property type="molecule type" value="Transcribed_RNA"/>
</dbReference>
<gene>
    <name evidence="3" type="ORF">ALAG00032_LOCUS13838</name>
</gene>
<dbReference type="Pfam" id="PF02941">
    <property type="entry name" value="FeThRed_A"/>
    <property type="match status" value="1"/>
</dbReference>
<keyword evidence="1" id="KW-0732">Signal</keyword>
<name>A0A7S3NQN9_9STRA</name>
<dbReference type="InterPro" id="IPR008990">
    <property type="entry name" value="Elect_transpt_acc-like_dom_sf"/>
</dbReference>
<sequence>MMKIVFVCSIFWATSFSPSRQQFYTCSNMVRNTQKRRISSFKMILSDIDPTSPFSMGTRVRVVAENLRLWHSPKHKEGLNPYGLIGNVTRCATVCRDGSGIPISANYPVVVKFSAPKLIAHFRPEEVEAVTDEEDE</sequence>
<reference evidence="3" key="1">
    <citation type="submission" date="2021-01" db="EMBL/GenBank/DDBJ databases">
        <authorList>
            <person name="Corre E."/>
            <person name="Pelletier E."/>
            <person name="Niang G."/>
            <person name="Scheremetjew M."/>
            <person name="Finn R."/>
            <person name="Kale V."/>
            <person name="Holt S."/>
            <person name="Cochrane G."/>
            <person name="Meng A."/>
            <person name="Brown T."/>
            <person name="Cohen L."/>
        </authorList>
    </citation>
    <scope>NUCLEOTIDE SEQUENCE</scope>
    <source>
        <strain evidence="3">CCMP1510</strain>
    </source>
</reference>
<dbReference type="SUPFAM" id="SSF50090">
    <property type="entry name" value="Electron transport accessory proteins"/>
    <property type="match status" value="1"/>
</dbReference>
<evidence type="ECO:0000313" key="3">
    <source>
        <dbReference type="EMBL" id="CAE0373038.1"/>
    </source>
</evidence>